<sequence length="173" mass="20503">MDKALIDFYYYFHKHQHYFLCHDILEEAWKSNINFSKKDGIVSLILFSTAMYHYRRGNTKGALVTLKKSLSTFEKANDKTLLQLNEQDYKTLILSQIKSIEDSKSFKPVYIPVNNIFEKQIINTYPDYKFTTLLTQDEYIVNHHKKRDRSDVISARHQAMIEKQNIRSGKDLK</sequence>
<dbReference type="InterPro" id="IPR023203">
    <property type="entry name" value="TTHA0068_sf"/>
</dbReference>
<gene>
    <name evidence="1" type="ORF">AL503_010250</name>
</gene>
<dbReference type="RefSeq" id="WP_037550515.1">
    <property type="nucleotide sequence ID" value="NZ_CAJCFZ010000003.1"/>
</dbReference>
<reference evidence="1 2" key="1">
    <citation type="submission" date="2017-12" db="EMBL/GenBank/DDBJ databases">
        <title>FDA dAtabase for Regulatory Grade micrObial Sequences (FDA-ARGOS): Supporting development and validation of Infectious Disease Dx tests.</title>
        <authorList>
            <person name="Hoffmann M."/>
            <person name="Allard M."/>
            <person name="Evans P."/>
            <person name="Brown E."/>
            <person name="Tallon L."/>
            <person name="Sadzewicz L."/>
            <person name="Sengamalay N."/>
            <person name="Ott S."/>
            <person name="Godinez A."/>
            <person name="Nagaraj S."/>
            <person name="Vavikolanu K."/>
            <person name="Aluvathingal J."/>
            <person name="Nadendla S."/>
            <person name="Sichtig H."/>
        </authorList>
    </citation>
    <scope>NUCLEOTIDE SEQUENCE [LARGE SCALE GENOMIC DNA]</scope>
    <source>
        <strain evidence="1 2">FDAARGOS_148</strain>
    </source>
</reference>
<dbReference type="PANTHER" id="PTHR34796">
    <property type="entry name" value="EXPRESSED PROTEIN"/>
    <property type="match status" value="1"/>
</dbReference>
<dbReference type="AlphaFoldDB" id="A0A2K0A810"/>
<dbReference type="PANTHER" id="PTHR34796:SF1">
    <property type="entry name" value="EXPRESSED PROTEIN"/>
    <property type="match status" value="1"/>
</dbReference>
<dbReference type="Gene3D" id="1.10.3450.10">
    <property type="entry name" value="TTHA0068-like"/>
    <property type="match status" value="1"/>
</dbReference>
<dbReference type="InterPro" id="IPR005500">
    <property type="entry name" value="DUF309"/>
</dbReference>
<organism evidence="1 2">
    <name type="scientific">Staphylococcus haemolyticus</name>
    <dbReference type="NCBI Taxonomy" id="1283"/>
    <lineage>
        <taxon>Bacteria</taxon>
        <taxon>Bacillati</taxon>
        <taxon>Bacillota</taxon>
        <taxon>Bacilli</taxon>
        <taxon>Bacillales</taxon>
        <taxon>Staphylococcaceae</taxon>
        <taxon>Staphylococcus</taxon>
    </lineage>
</organism>
<comment type="caution">
    <text evidence="1">The sequence shown here is derived from an EMBL/GenBank/DDBJ whole genome shotgun (WGS) entry which is preliminary data.</text>
</comment>
<dbReference type="EMBL" id="LORN02000015">
    <property type="protein sequence ID" value="PNN21123.1"/>
    <property type="molecule type" value="Genomic_DNA"/>
</dbReference>
<accession>A0A2K0A810</accession>
<name>A0A2K0A810_STAHA</name>
<dbReference type="SUPFAM" id="SSF140663">
    <property type="entry name" value="TTHA0068-like"/>
    <property type="match status" value="1"/>
</dbReference>
<dbReference type="Pfam" id="PF03745">
    <property type="entry name" value="DUF309"/>
    <property type="match status" value="1"/>
</dbReference>
<protein>
    <submittedName>
        <fullName evidence="1">DUF309 domain-containing protein</fullName>
    </submittedName>
</protein>
<dbReference type="Proteomes" id="UP000053523">
    <property type="component" value="Unassembled WGS sequence"/>
</dbReference>
<proteinExistence type="predicted"/>
<evidence type="ECO:0000313" key="1">
    <source>
        <dbReference type="EMBL" id="PNN21123.1"/>
    </source>
</evidence>
<evidence type="ECO:0000313" key="2">
    <source>
        <dbReference type="Proteomes" id="UP000053523"/>
    </source>
</evidence>